<evidence type="ECO:0000256" key="10">
    <source>
        <dbReference type="RuleBase" id="RU003923"/>
    </source>
</evidence>
<feature type="transmembrane region" description="Helical" evidence="11">
    <location>
        <begin position="148"/>
        <end position="170"/>
    </location>
</feature>
<evidence type="ECO:0000259" key="12">
    <source>
        <dbReference type="Pfam" id="PF00482"/>
    </source>
</evidence>
<dbReference type="InterPro" id="IPR018076">
    <property type="entry name" value="T2SS_GspF_dom"/>
</dbReference>
<evidence type="ECO:0000256" key="3">
    <source>
        <dbReference type="ARBA" id="ARBA00005745"/>
    </source>
</evidence>
<organism evidence="13 14">
    <name type="scientific">Pedobacter heparinus (strain ATCC 13125 / DSM 2366 / CIP 104194 / JCM 7457 / NBRC 12017 / NCIMB 9290 / NRRL B-14731 / HIM 762-3)</name>
    <dbReference type="NCBI Taxonomy" id="485917"/>
    <lineage>
        <taxon>Bacteria</taxon>
        <taxon>Pseudomonadati</taxon>
        <taxon>Bacteroidota</taxon>
        <taxon>Sphingobacteriia</taxon>
        <taxon>Sphingobacteriales</taxon>
        <taxon>Sphingobacteriaceae</taxon>
        <taxon>Pedobacter</taxon>
    </lineage>
</organism>
<sequence length="385" mass="43803">MVRVDISKYQQRSKTLKKEVPKTGFSWGEMLSKDISIGSGRLSDKKKDGFFFELSTLLQSGIDLKNSLDLMTLERIKGTKDKHTELIRQIKEKVIAGQSMALAVQSSGKFSDYDFFSIQIGEETGNLAEVMKDLAVYYRRKIAQHRKIVGALTYPLIVLSTSAGAVFFMLRFVVPMFSDVFKRFGGKLPWITQVVISFSAFVERFFIPGFLLLALLAYLVYRNRNGLLFRRVTSDLVLKIPVLGELVKKIYLARFCNTMRLLVSTRVPLLRAIDMAGQTIVFYPLEVSLKKVEQGIMEGRALHECLSDFSIYPPKLVQLIKVGEEINKLDYFFESIAGQYVDEIEHQTNTLSKLIEPLIIIFLGLVVGFILVAMYLPMFEMSNSF</sequence>
<feature type="transmembrane region" description="Helical" evidence="11">
    <location>
        <begin position="358"/>
        <end position="378"/>
    </location>
</feature>
<dbReference type="Pfam" id="PF00482">
    <property type="entry name" value="T2SSF"/>
    <property type="match status" value="2"/>
</dbReference>
<evidence type="ECO:0000256" key="8">
    <source>
        <dbReference type="ARBA" id="ARBA00023136"/>
    </source>
</evidence>
<dbReference type="EMBL" id="CP001681">
    <property type="protein sequence ID" value="ACU03330.1"/>
    <property type="molecule type" value="Genomic_DNA"/>
</dbReference>
<feature type="domain" description="Type II secretion system protein GspF" evidence="12">
    <location>
        <begin position="52"/>
        <end position="175"/>
    </location>
</feature>
<evidence type="ECO:0000256" key="7">
    <source>
        <dbReference type="ARBA" id="ARBA00022989"/>
    </source>
</evidence>
<evidence type="ECO:0000256" key="1">
    <source>
        <dbReference type="ARBA" id="ARBA00002684"/>
    </source>
</evidence>
<dbReference type="PANTHER" id="PTHR30012:SF0">
    <property type="entry name" value="TYPE II SECRETION SYSTEM PROTEIN F-RELATED"/>
    <property type="match status" value="1"/>
</dbReference>
<keyword evidence="14" id="KW-1185">Reference proteome</keyword>
<keyword evidence="4 10" id="KW-0813">Transport</keyword>
<evidence type="ECO:0000256" key="5">
    <source>
        <dbReference type="ARBA" id="ARBA00022475"/>
    </source>
</evidence>
<evidence type="ECO:0000256" key="6">
    <source>
        <dbReference type="ARBA" id="ARBA00022692"/>
    </source>
</evidence>
<keyword evidence="6 10" id="KW-0812">Transmembrane</keyword>
<dbReference type="KEGG" id="phe:Phep_1112"/>
<dbReference type="PROSITE" id="PS00874">
    <property type="entry name" value="T2SP_F"/>
    <property type="match status" value="1"/>
</dbReference>
<dbReference type="HOGENOM" id="CLU_035032_0_0_10"/>
<evidence type="ECO:0000256" key="11">
    <source>
        <dbReference type="SAM" id="Phobius"/>
    </source>
</evidence>
<comment type="subcellular location">
    <subcellularLocation>
        <location evidence="2 10">Cell membrane</location>
        <topology evidence="2 10">Multi-pass membrane protein</topology>
    </subcellularLocation>
</comment>
<feature type="transmembrane region" description="Helical" evidence="11">
    <location>
        <begin position="190"/>
        <end position="221"/>
    </location>
</feature>
<dbReference type="GO" id="GO:0009306">
    <property type="term" value="P:protein secretion"/>
    <property type="evidence" value="ECO:0007669"/>
    <property type="project" value="InterPro"/>
</dbReference>
<dbReference type="OrthoDB" id="1523422at2"/>
<comment type="similarity">
    <text evidence="3 10">Belongs to the GSP F family.</text>
</comment>
<dbReference type="GO" id="GO:0005886">
    <property type="term" value="C:plasma membrane"/>
    <property type="evidence" value="ECO:0007669"/>
    <property type="project" value="UniProtKB-SubCell"/>
</dbReference>
<feature type="domain" description="Type II secretion system protein GspF" evidence="12">
    <location>
        <begin position="255"/>
        <end position="377"/>
    </location>
</feature>
<dbReference type="RefSeq" id="WP_012781274.1">
    <property type="nucleotide sequence ID" value="NC_013061.1"/>
</dbReference>
<evidence type="ECO:0000313" key="14">
    <source>
        <dbReference type="Proteomes" id="UP000000852"/>
    </source>
</evidence>
<keyword evidence="8 11" id="KW-0472">Membrane</keyword>
<dbReference type="AlphaFoldDB" id="C6Y3Q1"/>
<keyword evidence="5" id="KW-1003">Cell membrane</keyword>
<dbReference type="InterPro" id="IPR003004">
    <property type="entry name" value="GspF/PilC"/>
</dbReference>
<dbReference type="eggNOG" id="COG1459">
    <property type="taxonomic scope" value="Bacteria"/>
</dbReference>
<evidence type="ECO:0000256" key="4">
    <source>
        <dbReference type="ARBA" id="ARBA00022448"/>
    </source>
</evidence>
<dbReference type="PANTHER" id="PTHR30012">
    <property type="entry name" value="GENERAL SECRETION PATHWAY PROTEIN"/>
    <property type="match status" value="1"/>
</dbReference>
<dbReference type="Gene3D" id="1.20.81.30">
    <property type="entry name" value="Type II secretion system (T2SS), domain F"/>
    <property type="match status" value="2"/>
</dbReference>
<name>C6Y3Q1_PEDHD</name>
<reference evidence="13 14" key="1">
    <citation type="journal article" date="2009" name="Stand. Genomic Sci.">
        <title>Complete genome sequence of Pedobacter heparinus type strain (HIM 762-3).</title>
        <authorList>
            <person name="Han C."/>
            <person name="Spring S."/>
            <person name="Lapidus A."/>
            <person name="Del Rio T.G."/>
            <person name="Tice H."/>
            <person name="Copeland A."/>
            <person name="Cheng J.F."/>
            <person name="Lucas S."/>
            <person name="Chen F."/>
            <person name="Nolan M."/>
            <person name="Bruce D."/>
            <person name="Goodwin L."/>
            <person name="Pitluck S."/>
            <person name="Ivanova N."/>
            <person name="Mavromatis K."/>
            <person name="Mikhailova N."/>
            <person name="Pati A."/>
            <person name="Chen A."/>
            <person name="Palaniappan K."/>
            <person name="Land M."/>
            <person name="Hauser L."/>
            <person name="Chang Y.J."/>
            <person name="Jeffries C.C."/>
            <person name="Saunders E."/>
            <person name="Chertkov O."/>
            <person name="Brettin T."/>
            <person name="Goker M."/>
            <person name="Rohde M."/>
            <person name="Bristow J."/>
            <person name="Eisen J.A."/>
            <person name="Markowitz V."/>
            <person name="Hugenholtz P."/>
            <person name="Kyrpides N.C."/>
            <person name="Klenk H.P."/>
            <person name="Detter J.C."/>
        </authorList>
    </citation>
    <scope>NUCLEOTIDE SEQUENCE [LARGE SCALE GENOMIC DNA]</scope>
    <source>
        <strain evidence="14">ATCC 13125 / DSM 2366 / CIP 104194 / JCM 7457 / NBRC 12017 / NCIMB 9290 / NRRL B-14731 / HIM 762-3</strain>
    </source>
</reference>
<dbReference type="Proteomes" id="UP000000852">
    <property type="component" value="Chromosome"/>
</dbReference>
<accession>C6Y3Q1</accession>
<evidence type="ECO:0000256" key="2">
    <source>
        <dbReference type="ARBA" id="ARBA00004651"/>
    </source>
</evidence>
<comment type="function">
    <text evidence="1">Component of the type II secretion system inner membrane complex required for the energy-dependent secretion of extracellular factors such as proteases and toxins from the periplasm.</text>
</comment>
<evidence type="ECO:0000256" key="9">
    <source>
        <dbReference type="ARBA" id="ARBA00030750"/>
    </source>
</evidence>
<protein>
    <recommendedName>
        <fullName evidence="9">General secretion pathway protein F</fullName>
    </recommendedName>
</protein>
<evidence type="ECO:0000313" key="13">
    <source>
        <dbReference type="EMBL" id="ACU03330.1"/>
    </source>
</evidence>
<keyword evidence="7 11" id="KW-1133">Transmembrane helix</keyword>
<proteinExistence type="inferred from homology"/>
<dbReference type="InterPro" id="IPR001992">
    <property type="entry name" value="T2SS_GspF/T4SS_PilC_CS"/>
</dbReference>
<gene>
    <name evidence="13" type="ordered locus">Phep_1112</name>
</gene>
<dbReference type="STRING" id="485917.Phep_1112"/>
<dbReference type="InterPro" id="IPR042094">
    <property type="entry name" value="T2SS_GspF_sf"/>
</dbReference>